<dbReference type="RefSeq" id="WP_336203850.1">
    <property type="nucleotide sequence ID" value="NZ_JBANEI010000023.1"/>
</dbReference>
<organism evidence="1 2">
    <name type="scientific">Erwinia aphidicola</name>
    <dbReference type="NCBI Taxonomy" id="68334"/>
    <lineage>
        <taxon>Bacteria</taxon>
        <taxon>Pseudomonadati</taxon>
        <taxon>Pseudomonadota</taxon>
        <taxon>Gammaproteobacteria</taxon>
        <taxon>Enterobacterales</taxon>
        <taxon>Erwiniaceae</taxon>
        <taxon>Erwinia</taxon>
    </lineage>
</organism>
<dbReference type="Pfam" id="PF10872">
    <property type="entry name" value="DUF2740"/>
    <property type="match status" value="1"/>
</dbReference>
<dbReference type="EMBL" id="JBANEI010000023">
    <property type="protein sequence ID" value="MEI2684235.1"/>
    <property type="molecule type" value="Genomic_DNA"/>
</dbReference>
<reference evidence="1 2" key="1">
    <citation type="submission" date="2024-02" db="EMBL/GenBank/DDBJ databases">
        <title>First report Erwinia aphidicola in onion in Chile.</title>
        <authorList>
            <person name="Valenzuela M."/>
            <person name="Pena M."/>
            <person name="Dutta B."/>
        </authorList>
    </citation>
    <scope>NUCLEOTIDE SEQUENCE [LARGE SCALE GENOMIC DNA]</scope>
    <source>
        <strain evidence="1 2">QCJ3A</strain>
    </source>
</reference>
<dbReference type="InterPro" id="IPR022626">
    <property type="entry name" value="DUF2740"/>
</dbReference>
<comment type="caution">
    <text evidence="1">The sequence shown here is derived from an EMBL/GenBank/DDBJ whole genome shotgun (WGS) entry which is preliminary data.</text>
</comment>
<gene>
    <name evidence="1" type="ORF">V8N49_21590</name>
</gene>
<evidence type="ECO:0000313" key="1">
    <source>
        <dbReference type="EMBL" id="MEI2684235.1"/>
    </source>
</evidence>
<accession>A0ABU8DN36</accession>
<sequence length="48" mass="6003">MTKKRRSYQDKLHKNILRDRYLCDFSQPTRLRLEWDRVKKQAKENGHD</sequence>
<name>A0ABU8DN36_ERWAP</name>
<keyword evidence="2" id="KW-1185">Reference proteome</keyword>
<evidence type="ECO:0000313" key="2">
    <source>
        <dbReference type="Proteomes" id="UP001306592"/>
    </source>
</evidence>
<dbReference type="Proteomes" id="UP001306592">
    <property type="component" value="Unassembled WGS sequence"/>
</dbReference>
<proteinExistence type="predicted"/>
<protein>
    <submittedName>
        <fullName evidence="1">DUF2740 family protein</fullName>
    </submittedName>
</protein>